<dbReference type="EMBL" id="MFHJ01000011">
    <property type="protein sequence ID" value="OGF74309.1"/>
    <property type="molecule type" value="Genomic_DNA"/>
</dbReference>
<dbReference type="InterPro" id="IPR029044">
    <property type="entry name" value="Nucleotide-diphossugar_trans"/>
</dbReference>
<comment type="caution">
    <text evidence="1">The sequence shown here is derived from an EMBL/GenBank/DDBJ whole genome shotgun (WGS) entry which is preliminary data.</text>
</comment>
<sequence length="190" mass="22085">MCGGNPLPFAPVTFTEKAIRCSLDSYLPLRYKLKDGNNVFSVMGCLLAYKKEFIKKIEIPNDVAANDLYTYLTYLSFGYKYRCVPSAIVKYRLPQTLKDHIKQNVRFISAPIVMKNHFPAHLIDNEFYIPLYLKLLYRIEQLIKHPILSVYIYIVNSYCRYKALKTANNIDVKWDIATSTKTFELPKGHI</sequence>
<name>A0A1F5WF08_9BACT</name>
<accession>A0A1F5WF08</accession>
<proteinExistence type="predicted"/>
<dbReference type="SUPFAM" id="SSF53448">
    <property type="entry name" value="Nucleotide-diphospho-sugar transferases"/>
    <property type="match status" value="1"/>
</dbReference>
<reference evidence="1 2" key="1">
    <citation type="journal article" date="2016" name="Nat. Commun.">
        <title>Thousands of microbial genomes shed light on interconnected biogeochemical processes in an aquifer system.</title>
        <authorList>
            <person name="Anantharaman K."/>
            <person name="Brown C.T."/>
            <person name="Hug L.A."/>
            <person name="Sharon I."/>
            <person name="Castelle C.J."/>
            <person name="Probst A.J."/>
            <person name="Thomas B.C."/>
            <person name="Singh A."/>
            <person name="Wilkins M.J."/>
            <person name="Karaoz U."/>
            <person name="Brodie E.L."/>
            <person name="Williams K.H."/>
            <person name="Hubbard S.S."/>
            <person name="Banfield J.F."/>
        </authorList>
    </citation>
    <scope>NUCLEOTIDE SEQUENCE [LARGE SCALE GENOMIC DNA]</scope>
</reference>
<protein>
    <submittedName>
        <fullName evidence="1">Uncharacterized protein</fullName>
    </submittedName>
</protein>
<evidence type="ECO:0000313" key="1">
    <source>
        <dbReference type="EMBL" id="OGF74309.1"/>
    </source>
</evidence>
<evidence type="ECO:0000313" key="2">
    <source>
        <dbReference type="Proteomes" id="UP000178276"/>
    </source>
</evidence>
<organism evidence="1 2">
    <name type="scientific">Candidatus Giovannonibacteria bacterium RIFCSPHIGHO2_02_43_16</name>
    <dbReference type="NCBI Taxonomy" id="1798331"/>
    <lineage>
        <taxon>Bacteria</taxon>
        <taxon>Candidatus Giovannoniibacteriota</taxon>
    </lineage>
</organism>
<gene>
    <name evidence="1" type="ORF">A2W57_00415</name>
</gene>
<dbReference type="AlphaFoldDB" id="A0A1F5WF08"/>
<dbReference type="STRING" id="1798331.A2W57_00415"/>
<dbReference type="Proteomes" id="UP000178276">
    <property type="component" value="Unassembled WGS sequence"/>
</dbReference>